<keyword evidence="1" id="KW-0472">Membrane</keyword>
<keyword evidence="1" id="KW-0812">Transmembrane</keyword>
<reference evidence="2" key="1">
    <citation type="journal article" date="2021" name="PeerJ">
        <title>Extensive microbial diversity within the chicken gut microbiome revealed by metagenomics and culture.</title>
        <authorList>
            <person name="Gilroy R."/>
            <person name="Ravi A."/>
            <person name="Getino M."/>
            <person name="Pursley I."/>
            <person name="Horton D.L."/>
            <person name="Alikhan N.F."/>
            <person name="Baker D."/>
            <person name="Gharbi K."/>
            <person name="Hall N."/>
            <person name="Watson M."/>
            <person name="Adriaenssens E.M."/>
            <person name="Foster-Nyarko E."/>
            <person name="Jarju S."/>
            <person name="Secka A."/>
            <person name="Antonio M."/>
            <person name="Oren A."/>
            <person name="Chaudhuri R.R."/>
            <person name="La Ragione R."/>
            <person name="Hildebrand F."/>
            <person name="Pallen M.J."/>
        </authorList>
    </citation>
    <scope>NUCLEOTIDE SEQUENCE</scope>
    <source>
        <strain evidence="2">ChiSxjej1B13-11774</strain>
    </source>
</reference>
<protein>
    <submittedName>
        <fullName evidence="2">DUF975 family protein</fullName>
    </submittedName>
</protein>
<evidence type="ECO:0000313" key="2">
    <source>
        <dbReference type="EMBL" id="HIZ42883.1"/>
    </source>
</evidence>
<keyword evidence="1" id="KW-1133">Transmembrane helix</keyword>
<comment type="caution">
    <text evidence="2">The sequence shown here is derived from an EMBL/GenBank/DDBJ whole genome shotgun (WGS) entry which is preliminary data.</text>
</comment>
<organism evidence="2 3">
    <name type="scientific">Candidatus Gemmiger excrementigallinarum</name>
    <dbReference type="NCBI Taxonomy" id="2838609"/>
    <lineage>
        <taxon>Bacteria</taxon>
        <taxon>Bacillati</taxon>
        <taxon>Bacillota</taxon>
        <taxon>Clostridia</taxon>
        <taxon>Eubacteriales</taxon>
        <taxon>Gemmiger</taxon>
    </lineage>
</organism>
<reference evidence="2" key="2">
    <citation type="submission" date="2021-04" db="EMBL/GenBank/DDBJ databases">
        <authorList>
            <person name="Gilroy R."/>
        </authorList>
    </citation>
    <scope>NUCLEOTIDE SEQUENCE</scope>
    <source>
        <strain evidence="2">ChiSxjej1B13-11774</strain>
    </source>
</reference>
<feature type="transmembrane region" description="Helical" evidence="1">
    <location>
        <begin position="14"/>
        <end position="33"/>
    </location>
</feature>
<dbReference type="EMBL" id="DXBP01000059">
    <property type="protein sequence ID" value="HIZ42883.1"/>
    <property type="molecule type" value="Genomic_DNA"/>
</dbReference>
<dbReference type="PANTHER" id="PTHR40076">
    <property type="entry name" value="MEMBRANE PROTEIN-RELATED"/>
    <property type="match status" value="1"/>
</dbReference>
<gene>
    <name evidence="2" type="ORF">H9811_10035</name>
</gene>
<evidence type="ECO:0000256" key="1">
    <source>
        <dbReference type="SAM" id="Phobius"/>
    </source>
</evidence>
<proteinExistence type="predicted"/>
<dbReference type="InterPro" id="IPR010380">
    <property type="entry name" value="DUF975"/>
</dbReference>
<name>A0A9D2ES27_9FIRM</name>
<feature type="transmembrane region" description="Helical" evidence="1">
    <location>
        <begin position="124"/>
        <end position="149"/>
    </location>
</feature>
<evidence type="ECO:0000313" key="3">
    <source>
        <dbReference type="Proteomes" id="UP000824048"/>
    </source>
</evidence>
<sequence length="241" mass="27563">MLKSNAREALRGRYWRSFWGCFIVSLLGGGSYVNWSWMVSSDWIEEYLNTLPLYALLTLLVWLLIAIVIAALWDIFLVSPLMVGRCRYFMESRQSPTPISTLFSVFQTPYLNVVKVSFLTPLKISVGLLLFVVPGIYWTYSYAMVPYLLAENPYLTTTRAMELSKEMMYGEKFHYFVLHLSFLGWILLSVLTFGIGSFFLVPYTSATYAEFYAAMRAKALARGLTTTEELGGFVRHEAPGF</sequence>
<dbReference type="AlphaFoldDB" id="A0A9D2ES27"/>
<dbReference type="PANTHER" id="PTHR40076:SF1">
    <property type="entry name" value="MEMBRANE PROTEIN"/>
    <property type="match status" value="1"/>
</dbReference>
<dbReference type="Pfam" id="PF06161">
    <property type="entry name" value="DUF975"/>
    <property type="match status" value="1"/>
</dbReference>
<accession>A0A9D2ES27</accession>
<dbReference type="Proteomes" id="UP000824048">
    <property type="component" value="Unassembled WGS sequence"/>
</dbReference>
<feature type="transmembrane region" description="Helical" evidence="1">
    <location>
        <begin position="53"/>
        <end position="78"/>
    </location>
</feature>
<feature type="transmembrane region" description="Helical" evidence="1">
    <location>
        <begin position="175"/>
        <end position="201"/>
    </location>
</feature>